<dbReference type="Proteomes" id="UP000054107">
    <property type="component" value="Unassembled WGS sequence"/>
</dbReference>
<protein>
    <submittedName>
        <fullName evidence="2">Uncharacterized protein</fullName>
    </submittedName>
</protein>
<dbReference type="EMBL" id="LN732966">
    <property type="protein sequence ID" value="CEP16274.1"/>
    <property type="molecule type" value="Genomic_DNA"/>
</dbReference>
<dbReference type="STRING" id="35722.A0A0B7NMV9"/>
<dbReference type="PANTHER" id="PTHR21541">
    <property type="entry name" value="BTB POZ DOMAIN CONTAINING 12"/>
    <property type="match status" value="1"/>
</dbReference>
<keyword evidence="3" id="KW-1185">Reference proteome</keyword>
<dbReference type="AlphaFoldDB" id="A0A0B7NMV9"/>
<proteinExistence type="predicted"/>
<gene>
    <name evidence="2" type="primary">PARPA_10527.1 scaffold 40771</name>
</gene>
<evidence type="ECO:0000313" key="2">
    <source>
        <dbReference type="EMBL" id="CEP16274.1"/>
    </source>
</evidence>
<organism evidence="2 3">
    <name type="scientific">Parasitella parasitica</name>
    <dbReference type="NCBI Taxonomy" id="35722"/>
    <lineage>
        <taxon>Eukaryota</taxon>
        <taxon>Fungi</taxon>
        <taxon>Fungi incertae sedis</taxon>
        <taxon>Mucoromycota</taxon>
        <taxon>Mucoromycotina</taxon>
        <taxon>Mucoromycetes</taxon>
        <taxon>Mucorales</taxon>
        <taxon>Mucorineae</taxon>
        <taxon>Mucoraceae</taxon>
        <taxon>Parasitella</taxon>
    </lineage>
</organism>
<feature type="region of interest" description="Disordered" evidence="1">
    <location>
        <begin position="18"/>
        <end position="60"/>
    </location>
</feature>
<feature type="region of interest" description="Disordered" evidence="1">
    <location>
        <begin position="357"/>
        <end position="379"/>
    </location>
</feature>
<accession>A0A0B7NMV9</accession>
<dbReference type="GO" id="GO:0000712">
    <property type="term" value="P:resolution of meiotic recombination intermediates"/>
    <property type="evidence" value="ECO:0007669"/>
    <property type="project" value="TreeGrafter"/>
</dbReference>
<dbReference type="GO" id="GO:0033557">
    <property type="term" value="C:Slx1-Slx4 complex"/>
    <property type="evidence" value="ECO:0007669"/>
    <property type="project" value="TreeGrafter"/>
</dbReference>
<evidence type="ECO:0000313" key="3">
    <source>
        <dbReference type="Proteomes" id="UP000054107"/>
    </source>
</evidence>
<dbReference type="OrthoDB" id="5576441at2759"/>
<feature type="compositionally biased region" description="Low complexity" evidence="1">
    <location>
        <begin position="34"/>
        <end position="51"/>
    </location>
</feature>
<name>A0A0B7NMV9_9FUNG</name>
<evidence type="ECO:0000256" key="1">
    <source>
        <dbReference type="SAM" id="MobiDB-lite"/>
    </source>
</evidence>
<reference evidence="2 3" key="1">
    <citation type="submission" date="2014-09" db="EMBL/GenBank/DDBJ databases">
        <authorList>
            <person name="Ellenberger Sabrina"/>
        </authorList>
    </citation>
    <scope>NUCLEOTIDE SEQUENCE [LARGE SCALE GENOMIC DNA]</scope>
    <source>
        <strain evidence="2 3">CBS 412.66</strain>
    </source>
</reference>
<sequence>MEKDPPKSQCMFSLKRLFDLNSNSPSKKRKTPISLSKSRNNHSNSSSQQSQPEIKPEIAYNEDTASPAIIKKDECKFKVECVKLEESRYFKSVKLEPKDEQLPCDDVKLQQQHQYETQQCESVIPQNQPTLEEYACPICSQDLSHVRSSYLRQKHVEDCMLVDSNPQEQEQDLEFDDCVFCGKNLTHFNSARRQVHINGCLDEADHLEKQHEESMFAGQHVPFLSTLDLCPVCHEFAPFNNRTLKQKIVHIKQCAKQNQLSVSQLLKKFQWIGWGHLPVASATPVVSTIPDKPLPRLPPKVPEHQLVAHIHESHGIDGTDDDFSNKVIIHAIRVPEETDQRQQDKMDEELQTALAISKSLQQTKRRQGGATSRLNERDRDAASIWSSEDSKLNAMTRLDEILFPASELDAYRQAQREESNGLLGPSRFIPSYSQFYWNLPSVYQTIGDDPSVFTSLFIQDLHRQLDMA</sequence>
<dbReference type="PANTHER" id="PTHR21541:SF3">
    <property type="entry name" value="STRUCTURE-SPECIFIC ENDONUCLEASE SUBUNIT SLX4"/>
    <property type="match status" value="1"/>
</dbReference>